<evidence type="ECO:0000259" key="2">
    <source>
        <dbReference type="PROSITE" id="PS50837"/>
    </source>
</evidence>
<dbReference type="AlphaFoldDB" id="A0A0D7B0U8"/>
<feature type="domain" description="NACHT" evidence="2">
    <location>
        <begin position="213"/>
        <end position="361"/>
    </location>
</feature>
<dbReference type="PROSITE" id="PS50837">
    <property type="entry name" value="NACHT"/>
    <property type="match status" value="1"/>
</dbReference>
<dbReference type="Pfam" id="PF24883">
    <property type="entry name" value="NPHP3_N"/>
    <property type="match status" value="1"/>
</dbReference>
<dbReference type="Proteomes" id="UP000054007">
    <property type="component" value="Unassembled WGS sequence"/>
</dbReference>
<evidence type="ECO:0000313" key="4">
    <source>
        <dbReference type="Proteomes" id="UP000054007"/>
    </source>
</evidence>
<dbReference type="PANTHER" id="PTHR10039:SF16">
    <property type="entry name" value="GPI INOSITOL-DEACYLASE"/>
    <property type="match status" value="1"/>
</dbReference>
<dbReference type="InterPro" id="IPR027417">
    <property type="entry name" value="P-loop_NTPase"/>
</dbReference>
<sequence>MTKVSPRKDFWDKCRARAWSGLKYTAQLGEAASKGHFPEAIFAGIGFFITFAEEIGETNTQLEEAMLEIIRVMQDIDDALEHKHNHSQGAINAVEVLLKTLVEQREKMVIIKGNKRWREIVDKDARAADVQEATSTIKTAVQRLQYMILLGIDRTTTDLKYALAELLRTVQWPCIDEASFQNSAHTDCTPETRTSAIAQIRDWVYDLRPECPPIFWLTGPAGMGKSTIMRTICTGLDGDDPSPLAASFFCSRQSESCKNLKNVVPTLVTMLARESRWFFLALRTARSDRVMSHPDKQMADILFAPWREGAQVDRHVPLLVVVDALDELDGDGGAVFLDRLMTGVAKHGLKGIKFLVSSREDPKIAQLCQSLGPEAVICLQDIAGTENIGYLPLPADQSTQCAQGTPQDRGCSGWQSVHLCCHNSPFYPG</sequence>
<accession>A0A0D7B0U8</accession>
<dbReference type="InterPro" id="IPR056884">
    <property type="entry name" value="NPHP3-like_N"/>
</dbReference>
<dbReference type="InterPro" id="IPR007111">
    <property type="entry name" value="NACHT_NTPase"/>
</dbReference>
<evidence type="ECO:0000313" key="3">
    <source>
        <dbReference type="EMBL" id="KIY63151.1"/>
    </source>
</evidence>
<name>A0A0D7B0U8_9AGAR</name>
<keyword evidence="1" id="KW-0677">Repeat</keyword>
<proteinExistence type="predicted"/>
<evidence type="ECO:0000256" key="1">
    <source>
        <dbReference type="ARBA" id="ARBA00022737"/>
    </source>
</evidence>
<dbReference type="EMBL" id="KN880717">
    <property type="protein sequence ID" value="KIY63151.1"/>
    <property type="molecule type" value="Genomic_DNA"/>
</dbReference>
<protein>
    <recommendedName>
        <fullName evidence="2">NACHT domain-containing protein</fullName>
    </recommendedName>
</protein>
<gene>
    <name evidence="3" type="ORF">CYLTODRAFT_147009</name>
</gene>
<reference evidence="3 4" key="1">
    <citation type="journal article" date="2015" name="Fungal Genet. Biol.">
        <title>Evolution of novel wood decay mechanisms in Agaricales revealed by the genome sequences of Fistulina hepatica and Cylindrobasidium torrendii.</title>
        <authorList>
            <person name="Floudas D."/>
            <person name="Held B.W."/>
            <person name="Riley R."/>
            <person name="Nagy L.G."/>
            <person name="Koehler G."/>
            <person name="Ransdell A.S."/>
            <person name="Younus H."/>
            <person name="Chow J."/>
            <person name="Chiniquy J."/>
            <person name="Lipzen A."/>
            <person name="Tritt A."/>
            <person name="Sun H."/>
            <person name="Haridas S."/>
            <person name="LaButti K."/>
            <person name="Ohm R.A."/>
            <person name="Kues U."/>
            <person name="Blanchette R.A."/>
            <person name="Grigoriev I.V."/>
            <person name="Minto R.E."/>
            <person name="Hibbett D.S."/>
        </authorList>
    </citation>
    <scope>NUCLEOTIDE SEQUENCE [LARGE SCALE GENOMIC DNA]</scope>
    <source>
        <strain evidence="3 4">FP15055 ss-10</strain>
    </source>
</reference>
<dbReference type="PANTHER" id="PTHR10039">
    <property type="entry name" value="AMELOGENIN"/>
    <property type="match status" value="1"/>
</dbReference>
<dbReference type="Gene3D" id="3.40.50.300">
    <property type="entry name" value="P-loop containing nucleotide triphosphate hydrolases"/>
    <property type="match status" value="1"/>
</dbReference>
<keyword evidence="4" id="KW-1185">Reference proteome</keyword>
<organism evidence="3 4">
    <name type="scientific">Cylindrobasidium torrendii FP15055 ss-10</name>
    <dbReference type="NCBI Taxonomy" id="1314674"/>
    <lineage>
        <taxon>Eukaryota</taxon>
        <taxon>Fungi</taxon>
        <taxon>Dikarya</taxon>
        <taxon>Basidiomycota</taxon>
        <taxon>Agaricomycotina</taxon>
        <taxon>Agaricomycetes</taxon>
        <taxon>Agaricomycetidae</taxon>
        <taxon>Agaricales</taxon>
        <taxon>Marasmiineae</taxon>
        <taxon>Physalacriaceae</taxon>
        <taxon>Cylindrobasidium</taxon>
    </lineage>
</organism>
<dbReference type="STRING" id="1314674.A0A0D7B0U8"/>
<dbReference type="OrthoDB" id="3269932at2759"/>
<dbReference type="SUPFAM" id="SSF52540">
    <property type="entry name" value="P-loop containing nucleoside triphosphate hydrolases"/>
    <property type="match status" value="1"/>
</dbReference>